<dbReference type="SMART" id="SM00175">
    <property type="entry name" value="RAB"/>
    <property type="match status" value="1"/>
</dbReference>
<feature type="compositionally biased region" description="Low complexity" evidence="3">
    <location>
        <begin position="311"/>
        <end position="348"/>
    </location>
</feature>
<feature type="compositionally biased region" description="Low complexity" evidence="3">
    <location>
        <begin position="1"/>
        <end position="16"/>
    </location>
</feature>
<dbReference type="OrthoDB" id="25896at2759"/>
<feature type="region of interest" description="Disordered" evidence="3">
    <location>
        <begin position="311"/>
        <end position="352"/>
    </location>
</feature>
<comment type="caution">
    <text evidence="5">The sequence shown here is derived from an EMBL/GenBank/DDBJ whole genome shotgun (WGS) entry which is preliminary data.</text>
</comment>
<dbReference type="PROSITE" id="PS51419">
    <property type="entry name" value="RAB"/>
    <property type="match status" value="1"/>
</dbReference>
<feature type="region of interest" description="Disordered" evidence="3">
    <location>
        <begin position="1"/>
        <end position="37"/>
    </location>
</feature>
<keyword evidence="1" id="KW-0547">Nucleotide-binding</keyword>
<sequence length="488" mass="55791">MTVQSQQQQSQQQQQQQEEEKEELPVSTTSTTITNNNNIWTSINCNTNWQQYNNNTKASAATTTTNISSTRTITTITNTTKVRCIVLGGANAGKSSILRRYFYGKFDEARMPTRGADYYAKRMEYNNNTTNNSTTNDNTSTQQQQQQQMISIQVWDTPGRERVTSSSSSSTTKSSTTPTSTTTSFSDHFLQQIDVAMLVYDVSSSTSFTHVLKWHAELLERFKRMKRSQSQRSSIPMIIVGNKSDLMEERLEKKRELLLQKGQQLRHQYNDNNNNNVVQQQHSVVKQRNVLGVTNYRGKDYRYEYTTTNTTTAPAASTSSLSKLNPNNNNNNNQDLLLSSSNSSPSSPTHHRFELSTYMGTKTSNYLESILSHQVYRGSYLDSVLSSEDKSHPDQDMVVLWCVRNNLPHVTVSAKKGHGIDQLMQLVIQLAMTEKRQQIQQQQQQPYQNNNNNNNNNNTILQELDLHQRYAPKKRHYCCFLGITNYCK</sequence>
<feature type="compositionally biased region" description="Low complexity" evidence="3">
    <location>
        <begin position="27"/>
        <end position="37"/>
    </location>
</feature>
<dbReference type="InterPro" id="IPR001806">
    <property type="entry name" value="Small_GTPase"/>
</dbReference>
<dbReference type="GO" id="GO:0003924">
    <property type="term" value="F:GTPase activity"/>
    <property type="evidence" value="ECO:0007669"/>
    <property type="project" value="InterPro"/>
</dbReference>
<feature type="region of interest" description="Disordered" evidence="3">
    <location>
        <begin position="439"/>
        <end position="458"/>
    </location>
</feature>
<dbReference type="CDD" id="cd00154">
    <property type="entry name" value="Rab"/>
    <property type="match status" value="1"/>
</dbReference>
<protein>
    <submittedName>
        <fullName evidence="5">Small GTP-binding domain protein</fullName>
    </submittedName>
</protein>
<keyword evidence="7" id="KW-1185">Reference proteome</keyword>
<proteinExistence type="predicted"/>
<dbReference type="EMBL" id="JAGRRH010000032">
    <property type="protein sequence ID" value="KAG7339605.1"/>
    <property type="molecule type" value="Genomic_DNA"/>
</dbReference>
<dbReference type="PROSITE" id="PS51421">
    <property type="entry name" value="RAS"/>
    <property type="match status" value="1"/>
</dbReference>
<evidence type="ECO:0000256" key="2">
    <source>
        <dbReference type="ARBA" id="ARBA00023134"/>
    </source>
</evidence>
<reference evidence="5" key="1">
    <citation type="journal article" date="2021" name="Sci. Rep.">
        <title>Diploid genomic architecture of Nitzschia inconspicua, an elite biomass production diatom.</title>
        <authorList>
            <person name="Oliver A."/>
            <person name="Podell S."/>
            <person name="Pinowska A."/>
            <person name="Traller J.C."/>
            <person name="Smith S.R."/>
            <person name="McClure R."/>
            <person name="Beliaev A."/>
            <person name="Bohutskyi P."/>
            <person name="Hill E.A."/>
            <person name="Rabines A."/>
            <person name="Zheng H."/>
            <person name="Allen L.Z."/>
            <person name="Kuo A."/>
            <person name="Grigoriev I.V."/>
            <person name="Allen A.E."/>
            <person name="Hazlebeck D."/>
            <person name="Allen E.E."/>
        </authorList>
    </citation>
    <scope>NUCLEOTIDE SEQUENCE</scope>
    <source>
        <strain evidence="5">Hildebrandi</strain>
    </source>
</reference>
<reference evidence="5" key="2">
    <citation type="submission" date="2021-04" db="EMBL/GenBank/DDBJ databases">
        <authorList>
            <person name="Podell S."/>
        </authorList>
    </citation>
    <scope>NUCLEOTIDE SEQUENCE</scope>
    <source>
        <strain evidence="5">Hildebrandi</strain>
    </source>
</reference>
<gene>
    <name evidence="6" type="ORF">IV203_025054</name>
    <name evidence="5" type="ORF">IV203_025198</name>
    <name evidence="4" type="ORF">IV203_037000</name>
</gene>
<feature type="region of interest" description="Disordered" evidence="3">
    <location>
        <begin position="127"/>
        <end position="184"/>
    </location>
</feature>
<evidence type="ECO:0000313" key="5">
    <source>
        <dbReference type="EMBL" id="KAG7339605.1"/>
    </source>
</evidence>
<dbReference type="EMBL" id="JAGRRH010000008">
    <property type="protein sequence ID" value="KAG7365613.1"/>
    <property type="molecule type" value="Genomic_DNA"/>
</dbReference>
<dbReference type="PANTHER" id="PTHR24073">
    <property type="entry name" value="DRAB5-RELATED"/>
    <property type="match status" value="1"/>
</dbReference>
<dbReference type="SMART" id="SM00174">
    <property type="entry name" value="RHO"/>
    <property type="match status" value="1"/>
</dbReference>
<dbReference type="EMBL" id="JAGRRH010000077">
    <property type="protein sequence ID" value="KAG7337660.1"/>
    <property type="molecule type" value="Genomic_DNA"/>
</dbReference>
<evidence type="ECO:0000313" key="7">
    <source>
        <dbReference type="Proteomes" id="UP000693970"/>
    </source>
</evidence>
<dbReference type="Pfam" id="PF00071">
    <property type="entry name" value="Ras"/>
    <property type="match status" value="1"/>
</dbReference>
<dbReference type="AlphaFoldDB" id="A0A9K3K9P4"/>
<organism evidence="5 7">
    <name type="scientific">Nitzschia inconspicua</name>
    <dbReference type="NCBI Taxonomy" id="303405"/>
    <lineage>
        <taxon>Eukaryota</taxon>
        <taxon>Sar</taxon>
        <taxon>Stramenopiles</taxon>
        <taxon>Ochrophyta</taxon>
        <taxon>Bacillariophyta</taxon>
        <taxon>Bacillariophyceae</taxon>
        <taxon>Bacillariophycidae</taxon>
        <taxon>Bacillariales</taxon>
        <taxon>Bacillariaceae</taxon>
        <taxon>Nitzschia</taxon>
    </lineage>
</organism>
<accession>A0A9K3K9P4</accession>
<dbReference type="GO" id="GO:0005525">
    <property type="term" value="F:GTP binding"/>
    <property type="evidence" value="ECO:0007669"/>
    <property type="project" value="UniProtKB-KW"/>
</dbReference>
<evidence type="ECO:0000313" key="4">
    <source>
        <dbReference type="EMBL" id="KAG7337660.1"/>
    </source>
</evidence>
<dbReference type="PROSITE" id="PS51420">
    <property type="entry name" value="RHO"/>
    <property type="match status" value="1"/>
</dbReference>
<keyword evidence="2" id="KW-0342">GTP-binding</keyword>
<evidence type="ECO:0000256" key="1">
    <source>
        <dbReference type="ARBA" id="ARBA00022741"/>
    </source>
</evidence>
<name>A0A9K3K9P4_9STRA</name>
<feature type="compositionally biased region" description="Low complexity" evidence="3">
    <location>
        <begin position="164"/>
        <end position="184"/>
    </location>
</feature>
<feature type="compositionally biased region" description="Low complexity" evidence="3">
    <location>
        <begin position="127"/>
        <end position="148"/>
    </location>
</feature>
<evidence type="ECO:0000313" key="6">
    <source>
        <dbReference type="EMBL" id="KAG7365613.1"/>
    </source>
</evidence>
<dbReference type="Pfam" id="PF08477">
    <property type="entry name" value="Roc"/>
    <property type="match status" value="1"/>
</dbReference>
<dbReference type="SMART" id="SM00173">
    <property type="entry name" value="RAS"/>
    <property type="match status" value="1"/>
</dbReference>
<evidence type="ECO:0000256" key="3">
    <source>
        <dbReference type="SAM" id="MobiDB-lite"/>
    </source>
</evidence>
<dbReference type="Proteomes" id="UP000693970">
    <property type="component" value="Unassembled WGS sequence"/>
</dbReference>